<evidence type="ECO:0000313" key="1">
    <source>
        <dbReference type="EMBL" id="CAB0030858.1"/>
    </source>
</evidence>
<gene>
    <name evidence="1" type="ORF">TBRA_LOCUS2843</name>
</gene>
<proteinExistence type="predicted"/>
<dbReference type="EMBL" id="CADCXV010000563">
    <property type="protein sequence ID" value="CAB0030858.1"/>
    <property type="molecule type" value="Genomic_DNA"/>
</dbReference>
<name>A0A6H5I0W3_9HYME</name>
<organism evidence="1 2">
    <name type="scientific">Trichogramma brassicae</name>
    <dbReference type="NCBI Taxonomy" id="86971"/>
    <lineage>
        <taxon>Eukaryota</taxon>
        <taxon>Metazoa</taxon>
        <taxon>Ecdysozoa</taxon>
        <taxon>Arthropoda</taxon>
        <taxon>Hexapoda</taxon>
        <taxon>Insecta</taxon>
        <taxon>Pterygota</taxon>
        <taxon>Neoptera</taxon>
        <taxon>Endopterygota</taxon>
        <taxon>Hymenoptera</taxon>
        <taxon>Apocrita</taxon>
        <taxon>Proctotrupomorpha</taxon>
        <taxon>Chalcidoidea</taxon>
        <taxon>Trichogrammatidae</taxon>
        <taxon>Trichogramma</taxon>
    </lineage>
</organism>
<sequence length="340" mass="39964">MADRNRRNRRNQKSCYICIGRFDARNTMHIHGADREQIREIAIAWREEFDRAPLVIEEDTRVCFSCYQSILREIELMQHPYSYKLNVLRQTRNDSCFICNNRHDVQRLALDCKIDVFVRCNIYMPDTVRSCNAHLDGRGFILRPLLAGLRCLRRHIVIPRDQVKMILEAMRNHSLANERLNDVYDFSDDEMYTLTSLTKEQFNILFTYCDGIPGRRIGRKDLLIFLCKMRQGLSDEFLCLLFQQNSRRDVSLTIAAVRQSLMMRFVPENIGINAITRRQYIQNHVTEFANGLYNRQPDVPVAIAYVDGTYNYCHKSSNFRALRQTFCRHKGGHLIKPALV</sequence>
<evidence type="ECO:0000313" key="2">
    <source>
        <dbReference type="Proteomes" id="UP000479190"/>
    </source>
</evidence>
<keyword evidence="2" id="KW-1185">Reference proteome</keyword>
<dbReference type="OrthoDB" id="6765180at2759"/>
<dbReference type="AlphaFoldDB" id="A0A6H5I0W3"/>
<accession>A0A6H5I0W3</accession>
<reference evidence="1 2" key="1">
    <citation type="submission" date="2020-02" db="EMBL/GenBank/DDBJ databases">
        <authorList>
            <person name="Ferguson B K."/>
        </authorList>
    </citation>
    <scope>NUCLEOTIDE SEQUENCE [LARGE SCALE GENOMIC DNA]</scope>
</reference>
<protein>
    <submittedName>
        <fullName evidence="1">Uncharacterized protein</fullName>
    </submittedName>
</protein>
<dbReference type="Proteomes" id="UP000479190">
    <property type="component" value="Unassembled WGS sequence"/>
</dbReference>